<gene>
    <name evidence="1" type="ORF">PV367_16115</name>
</gene>
<dbReference type="EMBL" id="JARAWN010000083">
    <property type="protein sequence ID" value="MDX3131268.1"/>
    <property type="molecule type" value="Genomic_DNA"/>
</dbReference>
<dbReference type="RefSeq" id="WP_319692392.1">
    <property type="nucleotide sequence ID" value="NZ_JARAWN010000083.1"/>
</dbReference>
<evidence type="ECO:0000313" key="1">
    <source>
        <dbReference type="EMBL" id="MDX3131268.1"/>
    </source>
</evidence>
<comment type="caution">
    <text evidence="1">The sequence shown here is derived from an EMBL/GenBank/DDBJ whole genome shotgun (WGS) entry which is preliminary data.</text>
</comment>
<organism evidence="1 2">
    <name type="scientific">Streptomyces europaeiscabiei</name>
    <dbReference type="NCBI Taxonomy" id="146819"/>
    <lineage>
        <taxon>Bacteria</taxon>
        <taxon>Bacillati</taxon>
        <taxon>Actinomycetota</taxon>
        <taxon>Actinomycetes</taxon>
        <taxon>Kitasatosporales</taxon>
        <taxon>Streptomycetaceae</taxon>
        <taxon>Streptomyces</taxon>
    </lineage>
</organism>
<reference evidence="1" key="1">
    <citation type="journal article" date="2023" name="Microb. Genom.">
        <title>Mesoterricola silvestris gen. nov., sp. nov., Mesoterricola sediminis sp. nov., Geothrix oryzae sp. nov., Geothrix edaphica sp. nov., Geothrix rubra sp. nov., and Geothrix limicola sp. nov., six novel members of Acidobacteriota isolated from soils.</title>
        <authorList>
            <person name="Weisberg A.J."/>
            <person name="Pearce E."/>
            <person name="Kramer C.G."/>
            <person name="Chang J.H."/>
            <person name="Clarke C.R."/>
        </authorList>
    </citation>
    <scope>NUCLEOTIDE SEQUENCE</scope>
    <source>
        <strain evidence="1">ND06-05F</strain>
    </source>
</reference>
<accession>A0AAJ2PPG2</accession>
<protein>
    <submittedName>
        <fullName evidence="1">Uncharacterized protein</fullName>
    </submittedName>
</protein>
<evidence type="ECO:0000313" key="2">
    <source>
        <dbReference type="Proteomes" id="UP001273589"/>
    </source>
</evidence>
<name>A0AAJ2PPG2_9ACTN</name>
<sequence length="212" mass="23204">MPIDEPVIAEGSAIVPDEIGDVPSEGGEILDGVESIDELNEELDLPGQADGPDLPDAVITGDDDISSPSGQYCGAPYNFVHVTQNLKNTMSVKYSTFVQNKRSTSMDWKFTTKKSGTTEIGGSFTLSTEAKVLWLGKVKTDYQVSAKKSWTSELGVEAYGKVKAGKTVYGDYGIKKEKLYGYMARVQSDCTITNKKYNTIWAPYREGWVISD</sequence>
<dbReference type="Proteomes" id="UP001273589">
    <property type="component" value="Unassembled WGS sequence"/>
</dbReference>
<proteinExistence type="predicted"/>
<dbReference type="AlphaFoldDB" id="A0AAJ2PPG2"/>